<dbReference type="Pfam" id="PF00072">
    <property type="entry name" value="Response_reg"/>
    <property type="match status" value="1"/>
</dbReference>
<comment type="caution">
    <text evidence="5">The sequence shown here is derived from an EMBL/GenBank/DDBJ whole genome shotgun (WGS) entry which is preliminary data.</text>
</comment>
<evidence type="ECO:0000259" key="4">
    <source>
        <dbReference type="PROSITE" id="PS50110"/>
    </source>
</evidence>
<sequence>MQKRKILIIEDDQDILKVLETVLNFNSFEVMGLDRTDDIIQSVDMYKPDLILTDYLLSGMNGGKICQFIKSNEKTCHLPVVLISAYHELVISLGNFGFDAFIPKPFDINKLVSTINNLLRQKQSAIN</sequence>
<feature type="domain" description="Response regulatory" evidence="4">
    <location>
        <begin position="5"/>
        <end position="119"/>
    </location>
</feature>
<proteinExistence type="predicted"/>
<evidence type="ECO:0000313" key="5">
    <source>
        <dbReference type="EMBL" id="MFD2863861.1"/>
    </source>
</evidence>
<dbReference type="Gene3D" id="3.40.50.2300">
    <property type="match status" value="1"/>
</dbReference>
<dbReference type="PANTHER" id="PTHR44591">
    <property type="entry name" value="STRESS RESPONSE REGULATOR PROTEIN 1"/>
    <property type="match status" value="1"/>
</dbReference>
<dbReference type="RefSeq" id="WP_377123812.1">
    <property type="nucleotide sequence ID" value="NZ_JBHUHN010000001.1"/>
</dbReference>
<dbReference type="SUPFAM" id="SSF52172">
    <property type="entry name" value="CheY-like"/>
    <property type="match status" value="1"/>
</dbReference>
<dbReference type="PANTHER" id="PTHR44591:SF14">
    <property type="entry name" value="PROTEIN PILG"/>
    <property type="match status" value="1"/>
</dbReference>
<evidence type="ECO:0000313" key="6">
    <source>
        <dbReference type="Proteomes" id="UP001597601"/>
    </source>
</evidence>
<keyword evidence="2" id="KW-0902">Two-component regulatory system</keyword>
<keyword evidence="6" id="KW-1185">Reference proteome</keyword>
<dbReference type="Proteomes" id="UP001597601">
    <property type="component" value="Unassembled WGS sequence"/>
</dbReference>
<reference evidence="6" key="1">
    <citation type="journal article" date="2019" name="Int. J. Syst. Evol. Microbiol.">
        <title>The Global Catalogue of Microorganisms (GCM) 10K type strain sequencing project: providing services to taxonomists for standard genome sequencing and annotation.</title>
        <authorList>
            <consortium name="The Broad Institute Genomics Platform"/>
            <consortium name="The Broad Institute Genome Sequencing Center for Infectious Disease"/>
            <person name="Wu L."/>
            <person name="Ma J."/>
        </authorList>
    </citation>
    <scope>NUCLEOTIDE SEQUENCE [LARGE SCALE GENOMIC DNA]</scope>
    <source>
        <strain evidence="6">KCTC 52232</strain>
    </source>
</reference>
<organism evidence="5 6">
    <name type="scientific">Mucilaginibacter antarcticus</name>
    <dbReference type="NCBI Taxonomy" id="1855725"/>
    <lineage>
        <taxon>Bacteria</taxon>
        <taxon>Pseudomonadati</taxon>
        <taxon>Bacteroidota</taxon>
        <taxon>Sphingobacteriia</taxon>
        <taxon>Sphingobacteriales</taxon>
        <taxon>Sphingobacteriaceae</taxon>
        <taxon>Mucilaginibacter</taxon>
    </lineage>
</organism>
<dbReference type="InterPro" id="IPR001789">
    <property type="entry name" value="Sig_transdc_resp-reg_receiver"/>
</dbReference>
<keyword evidence="1 3" id="KW-0597">Phosphoprotein</keyword>
<dbReference type="InterPro" id="IPR011006">
    <property type="entry name" value="CheY-like_superfamily"/>
</dbReference>
<protein>
    <submittedName>
        <fullName evidence="5">Two-component system response regulator</fullName>
    </submittedName>
</protein>
<evidence type="ECO:0000256" key="3">
    <source>
        <dbReference type="PROSITE-ProRule" id="PRU00169"/>
    </source>
</evidence>
<name>A0ABW5XKE1_9SPHI</name>
<dbReference type="SMART" id="SM00448">
    <property type="entry name" value="REC"/>
    <property type="match status" value="1"/>
</dbReference>
<dbReference type="PROSITE" id="PS50110">
    <property type="entry name" value="RESPONSE_REGULATORY"/>
    <property type="match status" value="1"/>
</dbReference>
<feature type="modified residue" description="4-aspartylphosphate" evidence="3">
    <location>
        <position position="54"/>
    </location>
</feature>
<dbReference type="InterPro" id="IPR050595">
    <property type="entry name" value="Bact_response_regulator"/>
</dbReference>
<accession>A0ABW5XKE1</accession>
<evidence type="ECO:0000256" key="1">
    <source>
        <dbReference type="ARBA" id="ARBA00022553"/>
    </source>
</evidence>
<evidence type="ECO:0000256" key="2">
    <source>
        <dbReference type="ARBA" id="ARBA00023012"/>
    </source>
</evidence>
<gene>
    <name evidence="5" type="ORF">ACFSYC_04095</name>
</gene>
<dbReference type="EMBL" id="JBHUON010000003">
    <property type="protein sequence ID" value="MFD2863861.1"/>
    <property type="molecule type" value="Genomic_DNA"/>
</dbReference>